<evidence type="ECO:0000313" key="8">
    <source>
        <dbReference type="Proteomes" id="UP001255856"/>
    </source>
</evidence>
<dbReference type="InterPro" id="IPR011989">
    <property type="entry name" value="ARM-like"/>
</dbReference>
<dbReference type="Gene3D" id="1.25.10.10">
    <property type="entry name" value="Leucine-rich Repeat Variant"/>
    <property type="match status" value="2"/>
</dbReference>
<evidence type="ECO:0000256" key="6">
    <source>
        <dbReference type="SAM" id="MobiDB-lite"/>
    </source>
</evidence>
<protein>
    <recommendedName>
        <fullName evidence="9">Armadillo repeat-containing protein 8</fullName>
    </recommendedName>
</protein>
<gene>
    <name evidence="7" type="ORF">QBZ16_002714</name>
</gene>
<dbReference type="EMBL" id="JASFZW010000003">
    <property type="protein sequence ID" value="KAK2079024.1"/>
    <property type="molecule type" value="Genomic_DNA"/>
</dbReference>
<dbReference type="SUPFAM" id="SSF48371">
    <property type="entry name" value="ARM repeat"/>
    <property type="match status" value="1"/>
</dbReference>
<reference evidence="7" key="1">
    <citation type="submission" date="2021-01" db="EMBL/GenBank/DDBJ databases">
        <authorList>
            <person name="Eckstrom K.M.E."/>
        </authorList>
    </citation>
    <scope>NUCLEOTIDE SEQUENCE</scope>
    <source>
        <strain evidence="7">UVCC 0001</strain>
    </source>
</reference>
<dbReference type="GO" id="GO:0034657">
    <property type="term" value="C:GID complex"/>
    <property type="evidence" value="ECO:0007669"/>
    <property type="project" value="TreeGrafter"/>
</dbReference>
<dbReference type="InterPro" id="IPR016024">
    <property type="entry name" value="ARM-type_fold"/>
</dbReference>
<dbReference type="Proteomes" id="UP001255856">
    <property type="component" value="Unassembled WGS sequence"/>
</dbReference>
<dbReference type="SMART" id="SM00185">
    <property type="entry name" value="ARM"/>
    <property type="match status" value="5"/>
</dbReference>
<dbReference type="InterPro" id="IPR038739">
    <property type="entry name" value="ARMC8/Vid28"/>
</dbReference>
<organism evidence="7 8">
    <name type="scientific">Prototheca wickerhamii</name>
    <dbReference type="NCBI Taxonomy" id="3111"/>
    <lineage>
        <taxon>Eukaryota</taxon>
        <taxon>Viridiplantae</taxon>
        <taxon>Chlorophyta</taxon>
        <taxon>core chlorophytes</taxon>
        <taxon>Trebouxiophyceae</taxon>
        <taxon>Chlorellales</taxon>
        <taxon>Chlorellaceae</taxon>
        <taxon>Prototheca</taxon>
    </lineage>
</organism>
<dbReference type="GO" id="GO:0043161">
    <property type="term" value="P:proteasome-mediated ubiquitin-dependent protein catabolic process"/>
    <property type="evidence" value="ECO:0007669"/>
    <property type="project" value="TreeGrafter"/>
</dbReference>
<keyword evidence="8" id="KW-1185">Reference proteome</keyword>
<comment type="caution">
    <text evidence="7">The sequence shown here is derived from an EMBL/GenBank/DDBJ whole genome shotgun (WGS) entry which is preliminary data.</text>
</comment>
<evidence type="ECO:0000313" key="7">
    <source>
        <dbReference type="EMBL" id="KAK2079024.1"/>
    </source>
</evidence>
<dbReference type="AlphaFoldDB" id="A0AAD9IIA5"/>
<evidence type="ECO:0000256" key="4">
    <source>
        <dbReference type="ARBA" id="ARBA00022737"/>
    </source>
</evidence>
<feature type="compositionally biased region" description="Polar residues" evidence="6">
    <location>
        <begin position="379"/>
        <end position="391"/>
    </location>
</feature>
<name>A0AAD9IIA5_PROWI</name>
<evidence type="ECO:0000256" key="3">
    <source>
        <dbReference type="ARBA" id="ARBA00022490"/>
    </source>
</evidence>
<dbReference type="GO" id="GO:0005737">
    <property type="term" value="C:cytoplasm"/>
    <property type="evidence" value="ECO:0007669"/>
    <property type="project" value="UniProtKB-SubCell"/>
</dbReference>
<comment type="subcellular location">
    <subcellularLocation>
        <location evidence="2">Cytoplasm</location>
    </subcellularLocation>
    <subcellularLocation>
        <location evidence="1">Nucleus</location>
    </subcellularLocation>
</comment>
<evidence type="ECO:0000256" key="2">
    <source>
        <dbReference type="ARBA" id="ARBA00004496"/>
    </source>
</evidence>
<dbReference type="InterPro" id="IPR000225">
    <property type="entry name" value="Armadillo"/>
</dbReference>
<evidence type="ECO:0000256" key="5">
    <source>
        <dbReference type="ARBA" id="ARBA00023242"/>
    </source>
</evidence>
<keyword evidence="4" id="KW-0677">Repeat</keyword>
<accession>A0AAD9IIA5</accession>
<dbReference type="PANTHER" id="PTHR15651:SF7">
    <property type="entry name" value="ARMADILLO REPEAT-CONTAINING PROTEIN 8"/>
    <property type="match status" value="1"/>
</dbReference>
<proteinExistence type="predicted"/>
<keyword evidence="5" id="KW-0539">Nucleus</keyword>
<dbReference type="GO" id="GO:0005634">
    <property type="term" value="C:nucleus"/>
    <property type="evidence" value="ECO:0007669"/>
    <property type="project" value="UniProtKB-SubCell"/>
</dbReference>
<sequence>MCVPEGSEQACALGVPRVLVETVCRAKGEVRLAALGALAVYARAVPGTAWLDDAPPELATSVSALLSSPGPATLAVANVIAAVRSASVARALVQAGAAQQLCALLAAEPASGALDGWALVSAPARALLLLITRFEMESKLDRYLATSCLADWVSIVGNCETSTGIRARILPVVVELLGTPLPADLQHTPSCRLRELVASSNDLVSAALDLGAVPKLLDVLLANGGNPNPQAMASALASLARLAALSESQRRVIGASDVNAKLSGYLRMDPGVRAGTLSLLRSLSRSSLLVRGPLGEASMARQLVGLLAPGAVDTASRVAAAGALANLVVEDSPSRAAVLESGGLACFVDLALERRPQADAAMGEGADGEGVAAGLASCQDGNPASPTSPGRVTTPDAMRSELQLLGVWGLSSLAFRSQDWLKRDIAAALPWSGLHPALFLEEGAEPISAAQRELSEKAWLLLRNLVHGAAESLPDLLAWAGQPPLLETFRKGVASTRLSAKVGGGWDRDVCHEIWVYMHDKNELDKRQQEGCAVVRTCPIKPPPALLLPPWQARQHALYGVVNLASGPPAHKELLLNGGWASILVGLLGPGTGDEALQEAAIWALINLAWGGEADWGAAERATRIKAAGVERALRALGPDTSQAVLERAQQALEKLKLEPLLGRRAASGAPDWEGVSGLRDMEA</sequence>
<feature type="region of interest" description="Disordered" evidence="6">
    <location>
        <begin position="372"/>
        <end position="393"/>
    </location>
</feature>
<keyword evidence="3" id="KW-0963">Cytoplasm</keyword>
<evidence type="ECO:0000256" key="1">
    <source>
        <dbReference type="ARBA" id="ARBA00004123"/>
    </source>
</evidence>
<dbReference type="PANTHER" id="PTHR15651">
    <property type="entry name" value="ARMADILLO REPEAT-CONTAINING PROTEIN 8"/>
    <property type="match status" value="1"/>
</dbReference>
<evidence type="ECO:0008006" key="9">
    <source>
        <dbReference type="Google" id="ProtNLM"/>
    </source>
</evidence>